<dbReference type="Proteomes" id="UP001560267">
    <property type="component" value="Unassembled WGS sequence"/>
</dbReference>
<comment type="subunit">
    <text evidence="7">Monomer.</text>
</comment>
<dbReference type="Pfam" id="PF01195">
    <property type="entry name" value="Pept_tRNA_hydro"/>
    <property type="match status" value="1"/>
</dbReference>
<evidence type="ECO:0000256" key="4">
    <source>
        <dbReference type="ARBA" id="ARBA00022884"/>
    </source>
</evidence>
<dbReference type="InterPro" id="IPR001328">
    <property type="entry name" value="Pept_tRNA_hydro"/>
</dbReference>
<evidence type="ECO:0000256" key="3">
    <source>
        <dbReference type="ARBA" id="ARBA00022801"/>
    </source>
</evidence>
<comment type="caution">
    <text evidence="10">The sequence shown here is derived from an EMBL/GenBank/DDBJ whole genome shotgun (WGS) entry which is preliminary data.</text>
</comment>
<evidence type="ECO:0000256" key="7">
    <source>
        <dbReference type="HAMAP-Rule" id="MF_00083"/>
    </source>
</evidence>
<dbReference type="EMBL" id="JBFSHR010000014">
    <property type="protein sequence ID" value="MEX6429350.1"/>
    <property type="molecule type" value="Genomic_DNA"/>
</dbReference>
<dbReference type="SUPFAM" id="SSF53178">
    <property type="entry name" value="Peptidyl-tRNA hydrolase-like"/>
    <property type="match status" value="1"/>
</dbReference>
<evidence type="ECO:0000256" key="1">
    <source>
        <dbReference type="ARBA" id="ARBA00013260"/>
    </source>
</evidence>
<organism evidence="10 11">
    <name type="scientific">Ferrimicrobium acidiphilum</name>
    <dbReference type="NCBI Taxonomy" id="121039"/>
    <lineage>
        <taxon>Bacteria</taxon>
        <taxon>Bacillati</taxon>
        <taxon>Actinomycetota</taxon>
        <taxon>Acidimicrobiia</taxon>
        <taxon>Acidimicrobiales</taxon>
        <taxon>Acidimicrobiaceae</taxon>
        <taxon>Ferrimicrobium</taxon>
    </lineage>
</organism>
<feature type="site" description="Stabilizes the basic form of H active site to accept a proton" evidence="7">
    <location>
        <position position="94"/>
    </location>
</feature>
<dbReference type="PROSITE" id="PS01196">
    <property type="entry name" value="PEPT_TRNA_HYDROL_2"/>
    <property type="match status" value="1"/>
</dbReference>
<feature type="binding site" evidence="7">
    <location>
        <position position="68"/>
    </location>
    <ligand>
        <name>tRNA</name>
        <dbReference type="ChEBI" id="CHEBI:17843"/>
    </ligand>
</feature>
<evidence type="ECO:0000313" key="10">
    <source>
        <dbReference type="EMBL" id="MEX6429350.1"/>
    </source>
</evidence>
<evidence type="ECO:0000256" key="8">
    <source>
        <dbReference type="RuleBase" id="RU000673"/>
    </source>
</evidence>
<reference evidence="10 11" key="1">
    <citation type="submission" date="2024-07" db="EMBL/GenBank/DDBJ databases">
        <title>Draft Genome Sequence of Ferrimicrobium acidiphilum Strain YE2023, Isolated from a Pulp of Bioleach Reactor.</title>
        <authorList>
            <person name="Elkina Y.A."/>
            <person name="Bulaeva A.G."/>
            <person name="Beletsky A.V."/>
            <person name="Mardanov A.V."/>
        </authorList>
    </citation>
    <scope>NUCLEOTIDE SEQUENCE [LARGE SCALE GENOMIC DNA]</scope>
    <source>
        <strain evidence="10 11">YE2023</strain>
    </source>
</reference>
<accession>A0ABV3Y258</accession>
<evidence type="ECO:0000256" key="5">
    <source>
        <dbReference type="ARBA" id="ARBA00038063"/>
    </source>
</evidence>
<dbReference type="GO" id="GO:0004045">
    <property type="term" value="F:peptidyl-tRNA hydrolase activity"/>
    <property type="evidence" value="ECO:0007669"/>
    <property type="project" value="UniProtKB-EC"/>
</dbReference>
<feature type="site" description="Discriminates between blocked and unblocked aminoacyl-tRNA" evidence="7">
    <location>
        <position position="12"/>
    </location>
</feature>
<protein>
    <recommendedName>
        <fullName evidence="6 7">Peptidyl-tRNA hydrolase</fullName>
        <shortName evidence="7">Pth</shortName>
        <ecNumber evidence="1 7">3.1.1.29</ecNumber>
    </recommendedName>
</protein>
<name>A0ABV3Y258_9ACTN</name>
<comment type="subcellular location">
    <subcellularLocation>
        <location evidence="7">Cytoplasm</location>
    </subcellularLocation>
</comment>
<dbReference type="Gene3D" id="3.40.50.1470">
    <property type="entry name" value="Peptidyl-tRNA hydrolase"/>
    <property type="match status" value="1"/>
</dbReference>
<comment type="catalytic activity">
    <reaction evidence="7 8">
        <text>an N-acyl-L-alpha-aminoacyl-tRNA + H2O = an N-acyl-L-amino acid + a tRNA + H(+)</text>
        <dbReference type="Rhea" id="RHEA:54448"/>
        <dbReference type="Rhea" id="RHEA-COMP:10123"/>
        <dbReference type="Rhea" id="RHEA-COMP:13883"/>
        <dbReference type="ChEBI" id="CHEBI:15377"/>
        <dbReference type="ChEBI" id="CHEBI:15378"/>
        <dbReference type="ChEBI" id="CHEBI:59874"/>
        <dbReference type="ChEBI" id="CHEBI:78442"/>
        <dbReference type="ChEBI" id="CHEBI:138191"/>
        <dbReference type="EC" id="3.1.1.29"/>
    </reaction>
</comment>
<comment type="function">
    <text evidence="7">Catalyzes the release of premature peptidyl moieties from peptidyl-tRNA molecules trapped in stalled 50S ribosomal subunits, and thus maintains levels of free tRNAs and 50S ribosomes.</text>
</comment>
<evidence type="ECO:0000256" key="6">
    <source>
        <dbReference type="ARBA" id="ARBA00050038"/>
    </source>
</evidence>
<dbReference type="HAMAP" id="MF_00083">
    <property type="entry name" value="Pept_tRNA_hydro_bact"/>
    <property type="match status" value="1"/>
</dbReference>
<feature type="active site" description="Proton acceptor" evidence="7">
    <location>
        <position position="22"/>
    </location>
</feature>
<dbReference type="PANTHER" id="PTHR17224">
    <property type="entry name" value="PEPTIDYL-TRNA HYDROLASE"/>
    <property type="match status" value="1"/>
</dbReference>
<keyword evidence="11" id="KW-1185">Reference proteome</keyword>
<evidence type="ECO:0000313" key="11">
    <source>
        <dbReference type="Proteomes" id="UP001560267"/>
    </source>
</evidence>
<sequence>MISSVLVVGLGNPGSRYRGTRHNMGFEVAEALARELGVSLARRHHGLTGGASVGEHRVHILLPQTFMNESGLAVAEFIRYCPVTYPEGLIVIHDELDLEPGVVRVKLGGGLAGHNGLKSIVHQIGTQNFVRVRIGIGRPVAHASVVDFVLARPRPEDRSELDLAVGRGASAVRDIIELGPAQVMTVYNQRARR</sequence>
<comment type="function">
    <text evidence="7">Hydrolyzes ribosome-free peptidyl-tRNAs (with 1 or more amino acids incorporated), which drop off the ribosome during protein synthesis, or as a result of ribosome stalling.</text>
</comment>
<dbReference type="InterPro" id="IPR036416">
    <property type="entry name" value="Pept_tRNA_hydro_sf"/>
</dbReference>
<gene>
    <name evidence="7 10" type="primary">pth</name>
    <name evidence="10" type="ORF">AB6A68_05790</name>
</gene>
<keyword evidence="2 7" id="KW-0820">tRNA-binding</keyword>
<feature type="binding site" evidence="7">
    <location>
        <position position="17"/>
    </location>
    <ligand>
        <name>tRNA</name>
        <dbReference type="ChEBI" id="CHEBI:17843"/>
    </ligand>
</feature>
<dbReference type="PROSITE" id="PS01195">
    <property type="entry name" value="PEPT_TRNA_HYDROL_1"/>
    <property type="match status" value="1"/>
</dbReference>
<dbReference type="RefSeq" id="WP_369084394.1">
    <property type="nucleotide sequence ID" value="NZ_JBFSHR010000014.1"/>
</dbReference>
<evidence type="ECO:0000256" key="9">
    <source>
        <dbReference type="RuleBase" id="RU004320"/>
    </source>
</evidence>
<comment type="similarity">
    <text evidence="5 7 9">Belongs to the PTH family.</text>
</comment>
<keyword evidence="3 7" id="KW-0378">Hydrolase</keyword>
<keyword evidence="4 7" id="KW-0694">RNA-binding</keyword>
<dbReference type="NCBIfam" id="TIGR00447">
    <property type="entry name" value="pth"/>
    <property type="match status" value="1"/>
</dbReference>
<dbReference type="CDD" id="cd00462">
    <property type="entry name" value="PTH"/>
    <property type="match status" value="1"/>
</dbReference>
<dbReference type="EC" id="3.1.1.29" evidence="1 7"/>
<proteinExistence type="inferred from homology"/>
<feature type="binding site" evidence="7">
    <location>
        <position position="66"/>
    </location>
    <ligand>
        <name>tRNA</name>
        <dbReference type="ChEBI" id="CHEBI:17843"/>
    </ligand>
</feature>
<keyword evidence="7" id="KW-0963">Cytoplasm</keyword>
<dbReference type="PANTHER" id="PTHR17224:SF1">
    <property type="entry name" value="PEPTIDYL-TRNA HYDROLASE"/>
    <property type="match status" value="1"/>
</dbReference>
<evidence type="ECO:0000256" key="2">
    <source>
        <dbReference type="ARBA" id="ARBA00022555"/>
    </source>
</evidence>
<feature type="binding site" evidence="7">
    <location>
        <position position="115"/>
    </location>
    <ligand>
        <name>tRNA</name>
        <dbReference type="ChEBI" id="CHEBI:17843"/>
    </ligand>
</feature>
<dbReference type="InterPro" id="IPR018171">
    <property type="entry name" value="Pept_tRNA_hydro_CS"/>
</dbReference>